<evidence type="ECO:0000313" key="10">
    <source>
        <dbReference type="Proteomes" id="UP001501591"/>
    </source>
</evidence>
<feature type="transmembrane region" description="Helical" evidence="7">
    <location>
        <begin position="95"/>
        <end position="120"/>
    </location>
</feature>
<keyword evidence="2 7" id="KW-0813">Transport</keyword>
<reference evidence="10" key="1">
    <citation type="journal article" date="2019" name="Int. J. Syst. Evol. Microbiol.">
        <title>The Global Catalogue of Microorganisms (GCM) 10K type strain sequencing project: providing services to taxonomists for standard genome sequencing and annotation.</title>
        <authorList>
            <consortium name="The Broad Institute Genomics Platform"/>
            <consortium name="The Broad Institute Genome Sequencing Center for Infectious Disease"/>
            <person name="Wu L."/>
            <person name="Ma J."/>
        </authorList>
    </citation>
    <scope>NUCLEOTIDE SEQUENCE [LARGE SCALE GENOMIC DNA]</scope>
    <source>
        <strain evidence="10">JCM 17024</strain>
    </source>
</reference>
<evidence type="ECO:0000256" key="4">
    <source>
        <dbReference type="ARBA" id="ARBA00022692"/>
    </source>
</evidence>
<name>A0ABP7N5L9_9MICO</name>
<dbReference type="PANTHER" id="PTHR43163">
    <property type="entry name" value="DIPEPTIDE TRANSPORT SYSTEM PERMEASE PROTEIN DPPB-RELATED"/>
    <property type="match status" value="1"/>
</dbReference>
<keyword evidence="10" id="KW-1185">Reference proteome</keyword>
<proteinExistence type="inferred from homology"/>
<evidence type="ECO:0000256" key="1">
    <source>
        <dbReference type="ARBA" id="ARBA00004651"/>
    </source>
</evidence>
<evidence type="ECO:0000256" key="6">
    <source>
        <dbReference type="ARBA" id="ARBA00023136"/>
    </source>
</evidence>
<feature type="transmembrane region" description="Helical" evidence="7">
    <location>
        <begin position="140"/>
        <end position="159"/>
    </location>
</feature>
<dbReference type="Pfam" id="PF00528">
    <property type="entry name" value="BPD_transp_1"/>
    <property type="match status" value="1"/>
</dbReference>
<feature type="transmembrane region" description="Helical" evidence="7">
    <location>
        <begin position="247"/>
        <end position="267"/>
    </location>
</feature>
<feature type="transmembrane region" description="Helical" evidence="7">
    <location>
        <begin position="279"/>
        <end position="299"/>
    </location>
</feature>
<dbReference type="Proteomes" id="UP001501591">
    <property type="component" value="Unassembled WGS sequence"/>
</dbReference>
<evidence type="ECO:0000256" key="7">
    <source>
        <dbReference type="RuleBase" id="RU363032"/>
    </source>
</evidence>
<keyword evidence="5 7" id="KW-1133">Transmembrane helix</keyword>
<organism evidence="9 10">
    <name type="scientific">Microbacterium soli</name>
    <dbReference type="NCBI Taxonomy" id="446075"/>
    <lineage>
        <taxon>Bacteria</taxon>
        <taxon>Bacillati</taxon>
        <taxon>Actinomycetota</taxon>
        <taxon>Actinomycetes</taxon>
        <taxon>Micrococcales</taxon>
        <taxon>Microbacteriaceae</taxon>
        <taxon>Microbacterium</taxon>
    </lineage>
</organism>
<dbReference type="RefSeq" id="WP_344818766.1">
    <property type="nucleotide sequence ID" value="NZ_BAABCP010000001.1"/>
</dbReference>
<comment type="subcellular location">
    <subcellularLocation>
        <location evidence="1 7">Cell membrane</location>
        <topology evidence="1 7">Multi-pass membrane protein</topology>
    </subcellularLocation>
</comment>
<evidence type="ECO:0000313" key="9">
    <source>
        <dbReference type="EMBL" id="GAA3936472.1"/>
    </source>
</evidence>
<dbReference type="InterPro" id="IPR035906">
    <property type="entry name" value="MetI-like_sf"/>
</dbReference>
<dbReference type="PANTHER" id="PTHR43163:SF6">
    <property type="entry name" value="DIPEPTIDE TRANSPORT SYSTEM PERMEASE PROTEIN DPPB-RELATED"/>
    <property type="match status" value="1"/>
</dbReference>
<evidence type="ECO:0000256" key="2">
    <source>
        <dbReference type="ARBA" id="ARBA00022448"/>
    </source>
</evidence>
<comment type="similarity">
    <text evidence="7">Belongs to the binding-protein-dependent transport system permease family.</text>
</comment>
<dbReference type="InterPro" id="IPR045621">
    <property type="entry name" value="BPD_transp_1_N"/>
</dbReference>
<dbReference type="InterPro" id="IPR000515">
    <property type="entry name" value="MetI-like"/>
</dbReference>
<dbReference type="PROSITE" id="PS50928">
    <property type="entry name" value="ABC_TM1"/>
    <property type="match status" value="1"/>
</dbReference>
<dbReference type="Pfam" id="PF19300">
    <property type="entry name" value="BPD_transp_1_N"/>
    <property type="match status" value="1"/>
</dbReference>
<keyword evidence="4 7" id="KW-0812">Transmembrane</keyword>
<feature type="domain" description="ABC transmembrane type-1" evidence="8">
    <location>
        <begin position="95"/>
        <end position="300"/>
    </location>
</feature>
<dbReference type="SUPFAM" id="SSF161098">
    <property type="entry name" value="MetI-like"/>
    <property type="match status" value="1"/>
</dbReference>
<feature type="transmembrane region" description="Helical" evidence="7">
    <location>
        <begin position="12"/>
        <end position="30"/>
    </location>
</feature>
<evidence type="ECO:0000256" key="5">
    <source>
        <dbReference type="ARBA" id="ARBA00022989"/>
    </source>
</evidence>
<evidence type="ECO:0000259" key="8">
    <source>
        <dbReference type="PROSITE" id="PS50928"/>
    </source>
</evidence>
<dbReference type="CDD" id="cd06261">
    <property type="entry name" value="TM_PBP2"/>
    <property type="match status" value="1"/>
</dbReference>
<gene>
    <name evidence="9" type="primary">gsiC</name>
    <name evidence="9" type="ORF">GCM10022383_13480</name>
</gene>
<comment type="caution">
    <text evidence="9">The sequence shown here is derived from an EMBL/GenBank/DDBJ whole genome shotgun (WGS) entry which is preliminary data.</text>
</comment>
<dbReference type="EMBL" id="BAABCP010000001">
    <property type="protein sequence ID" value="GAA3936472.1"/>
    <property type="molecule type" value="Genomic_DNA"/>
</dbReference>
<dbReference type="Gene3D" id="1.10.3720.10">
    <property type="entry name" value="MetI-like"/>
    <property type="match status" value="1"/>
</dbReference>
<keyword evidence="3" id="KW-1003">Cell membrane</keyword>
<sequence length="316" mass="33341">MLRYILRRLPATIVVLLISSVAIFVIIRLAPGDPATLVAGPDADDQTIAAIRSELGLDKPLVVQYLTWLGGVLTGNLGTSYLLQAPISELIGQSLGNTIMLATAATIIAVIGGGIVGYIMGTTRSSFLRTALSGVNSLGIAVPTYVTGVLLVLVFAVTWRILPPGGMGPGLRDFSLGWQYLLMPAIALSLPTAATLARFLAASLRQTLGQDFVQTGIAKGLRNRRLIGAHVLPNSLPPVITVLGLQIGQMLGGAIIIETIFAWPGIGQLLLQAVNGNDYLLTQALLLIAVAVFIIVQLVNDVVDAAMDPRIRLELK</sequence>
<protein>
    <submittedName>
        <fullName evidence="9">Glutathione ABC transporter permease GsiC</fullName>
    </submittedName>
</protein>
<accession>A0ABP7N5L9</accession>
<feature type="transmembrane region" description="Helical" evidence="7">
    <location>
        <begin position="180"/>
        <end position="201"/>
    </location>
</feature>
<evidence type="ECO:0000256" key="3">
    <source>
        <dbReference type="ARBA" id="ARBA00022475"/>
    </source>
</evidence>
<keyword evidence="6 7" id="KW-0472">Membrane</keyword>